<organism evidence="1 2">
    <name type="scientific">Cylindrobasidium torrendii FP15055 ss-10</name>
    <dbReference type="NCBI Taxonomy" id="1314674"/>
    <lineage>
        <taxon>Eukaryota</taxon>
        <taxon>Fungi</taxon>
        <taxon>Dikarya</taxon>
        <taxon>Basidiomycota</taxon>
        <taxon>Agaricomycotina</taxon>
        <taxon>Agaricomycetes</taxon>
        <taxon>Agaricomycetidae</taxon>
        <taxon>Agaricales</taxon>
        <taxon>Marasmiineae</taxon>
        <taxon>Physalacriaceae</taxon>
        <taxon>Cylindrobasidium</taxon>
    </lineage>
</organism>
<feature type="non-terminal residue" evidence="1">
    <location>
        <position position="1"/>
    </location>
</feature>
<dbReference type="AlphaFoldDB" id="A0A0D7ARI5"/>
<evidence type="ECO:0000313" key="2">
    <source>
        <dbReference type="Proteomes" id="UP000054007"/>
    </source>
</evidence>
<gene>
    <name evidence="1" type="ORF">CYLTODRAFT_482386</name>
</gene>
<dbReference type="Proteomes" id="UP000054007">
    <property type="component" value="Unassembled WGS sequence"/>
</dbReference>
<evidence type="ECO:0000313" key="1">
    <source>
        <dbReference type="EMBL" id="KIY60822.1"/>
    </source>
</evidence>
<protein>
    <submittedName>
        <fullName evidence="1">Uncharacterized protein</fullName>
    </submittedName>
</protein>
<name>A0A0D7ARI5_9AGAR</name>
<sequence>TSFLDLYLGTFHAPRIQQLVLGSTGIYVPAAWPIEGTGSWDFLERHSHSLVALVTKKMVISTTLSDTTFFRRPDTRLQLQASPWGEPIPSWWFTEVLQNRCALGSAGLARARKEHEKTNKRLEYPLRGGDLLFEK</sequence>
<reference evidence="1 2" key="1">
    <citation type="journal article" date="2015" name="Fungal Genet. Biol.">
        <title>Evolution of novel wood decay mechanisms in Agaricales revealed by the genome sequences of Fistulina hepatica and Cylindrobasidium torrendii.</title>
        <authorList>
            <person name="Floudas D."/>
            <person name="Held B.W."/>
            <person name="Riley R."/>
            <person name="Nagy L.G."/>
            <person name="Koehler G."/>
            <person name="Ransdell A.S."/>
            <person name="Younus H."/>
            <person name="Chow J."/>
            <person name="Chiniquy J."/>
            <person name="Lipzen A."/>
            <person name="Tritt A."/>
            <person name="Sun H."/>
            <person name="Haridas S."/>
            <person name="LaButti K."/>
            <person name="Ohm R.A."/>
            <person name="Kues U."/>
            <person name="Blanchette R.A."/>
            <person name="Grigoriev I.V."/>
            <person name="Minto R.E."/>
            <person name="Hibbett D.S."/>
        </authorList>
    </citation>
    <scope>NUCLEOTIDE SEQUENCE [LARGE SCALE GENOMIC DNA]</scope>
    <source>
        <strain evidence="1 2">FP15055 ss-10</strain>
    </source>
</reference>
<proteinExistence type="predicted"/>
<accession>A0A0D7ARI5</accession>
<dbReference type="EMBL" id="KN881225">
    <property type="protein sequence ID" value="KIY60822.1"/>
    <property type="molecule type" value="Genomic_DNA"/>
</dbReference>
<keyword evidence="2" id="KW-1185">Reference proteome</keyword>